<evidence type="ECO:0000313" key="1">
    <source>
        <dbReference type="EMBL" id="KAI4331311.1"/>
    </source>
</evidence>
<gene>
    <name evidence="1" type="ORF">MLD38_029506</name>
</gene>
<dbReference type="Proteomes" id="UP001057402">
    <property type="component" value="Chromosome 8"/>
</dbReference>
<proteinExistence type="predicted"/>
<protein>
    <submittedName>
        <fullName evidence="1">Uncharacterized protein</fullName>
    </submittedName>
</protein>
<comment type="caution">
    <text evidence="1">The sequence shown here is derived from an EMBL/GenBank/DDBJ whole genome shotgun (WGS) entry which is preliminary data.</text>
</comment>
<sequence>MGIVKLEVDFAKKLISLSPPKGKEICLLWDIVPPHQQEPTTSAATPPPPGVQMGMPCGYSVETLVHRDDAWIVPFAIRVSDYDGELYAVDEANSNILKITPPLSR</sequence>
<accession>A0ACB9N4U8</accession>
<keyword evidence="2" id="KW-1185">Reference proteome</keyword>
<dbReference type="EMBL" id="CM042887">
    <property type="protein sequence ID" value="KAI4331311.1"/>
    <property type="molecule type" value="Genomic_DNA"/>
</dbReference>
<organism evidence="1 2">
    <name type="scientific">Melastoma candidum</name>
    <dbReference type="NCBI Taxonomy" id="119954"/>
    <lineage>
        <taxon>Eukaryota</taxon>
        <taxon>Viridiplantae</taxon>
        <taxon>Streptophyta</taxon>
        <taxon>Embryophyta</taxon>
        <taxon>Tracheophyta</taxon>
        <taxon>Spermatophyta</taxon>
        <taxon>Magnoliopsida</taxon>
        <taxon>eudicotyledons</taxon>
        <taxon>Gunneridae</taxon>
        <taxon>Pentapetalae</taxon>
        <taxon>rosids</taxon>
        <taxon>malvids</taxon>
        <taxon>Myrtales</taxon>
        <taxon>Melastomataceae</taxon>
        <taxon>Melastomatoideae</taxon>
        <taxon>Melastomateae</taxon>
        <taxon>Melastoma</taxon>
    </lineage>
</organism>
<name>A0ACB9N4U8_9MYRT</name>
<reference evidence="2" key="1">
    <citation type="journal article" date="2023" name="Front. Plant Sci.">
        <title>Chromosomal-level genome assembly of Melastoma candidum provides insights into trichome evolution.</title>
        <authorList>
            <person name="Zhong Y."/>
            <person name="Wu W."/>
            <person name="Sun C."/>
            <person name="Zou P."/>
            <person name="Liu Y."/>
            <person name="Dai S."/>
            <person name="Zhou R."/>
        </authorList>
    </citation>
    <scope>NUCLEOTIDE SEQUENCE [LARGE SCALE GENOMIC DNA]</scope>
</reference>
<evidence type="ECO:0000313" key="2">
    <source>
        <dbReference type="Proteomes" id="UP001057402"/>
    </source>
</evidence>